<proteinExistence type="predicted"/>
<dbReference type="PROSITE" id="PS50850">
    <property type="entry name" value="MFS"/>
    <property type="match status" value="1"/>
</dbReference>
<feature type="transmembrane region" description="Helical" evidence="5">
    <location>
        <begin position="252"/>
        <end position="270"/>
    </location>
</feature>
<evidence type="ECO:0000256" key="3">
    <source>
        <dbReference type="ARBA" id="ARBA00022989"/>
    </source>
</evidence>
<dbReference type="SUPFAM" id="SSF103473">
    <property type="entry name" value="MFS general substrate transporter"/>
    <property type="match status" value="1"/>
</dbReference>
<reference evidence="7 8" key="1">
    <citation type="submission" date="2020-08" db="EMBL/GenBank/DDBJ databases">
        <title>Sequencing the genomes of 1000 actinobacteria strains.</title>
        <authorList>
            <person name="Klenk H.-P."/>
        </authorList>
    </citation>
    <scope>NUCLEOTIDE SEQUENCE [LARGE SCALE GENOMIC DNA]</scope>
    <source>
        <strain evidence="7 8">DSM 45298</strain>
    </source>
</reference>
<feature type="transmembrane region" description="Helical" evidence="5">
    <location>
        <begin position="96"/>
        <end position="115"/>
    </location>
</feature>
<keyword evidence="8" id="KW-1185">Reference proteome</keyword>
<evidence type="ECO:0000256" key="1">
    <source>
        <dbReference type="ARBA" id="ARBA00004651"/>
    </source>
</evidence>
<feature type="transmembrane region" description="Helical" evidence="5">
    <location>
        <begin position="68"/>
        <end position="89"/>
    </location>
</feature>
<comment type="subcellular location">
    <subcellularLocation>
        <location evidence="1">Cell membrane</location>
        <topology evidence="1">Multi-pass membrane protein</topology>
    </subcellularLocation>
</comment>
<evidence type="ECO:0000256" key="4">
    <source>
        <dbReference type="ARBA" id="ARBA00023136"/>
    </source>
</evidence>
<dbReference type="Proteomes" id="UP000551501">
    <property type="component" value="Unassembled WGS sequence"/>
</dbReference>
<dbReference type="EMBL" id="JACIFP010000001">
    <property type="protein sequence ID" value="MBB4134564.1"/>
    <property type="molecule type" value="Genomic_DNA"/>
</dbReference>
<keyword evidence="2 5" id="KW-0812">Transmembrane</keyword>
<feature type="transmembrane region" description="Helical" evidence="5">
    <location>
        <begin position="376"/>
        <end position="398"/>
    </location>
</feature>
<sequence length="431" mass="43983">MRTPPNRSADHTERIGGDHAVDASRLQRRTIRVLVVMQIVGTVGVGIAPSIGILLAEVVTDSETWAGLARTTSTLGAALFGLPLGALAARFGRRHALASGWWTAAAGSALLVVAAQFNQVTLLFCGLLLIGSGSAVSLQARFAATDLAHPHHKARALALIVWVGTVGSVLGPNLGVPGEAVGDLLGVNVYAGAFLIAAVCLALAGVVVFVWLRPDPYLVATRSAGAPGPAPSRKGRLSRAWNEIRTNPTARYAALAIVTAQIVMVAVMTMTPVHMTHHGDSITLVGVTISLHILGMYALSPVVGWLADRWGHRATIAAGIGVFVVSLVVGALDPGSTTGIIVALILLGVGWSLVNVAGSALFSLSVTATDRATAQGGIDAMANLCGAAAAFAAGPLLAVSSFGTLSLCAIVVLVPLGAFTVGRARRMGGTP</sequence>
<name>A0A840EW72_9ACTN</name>
<feature type="transmembrane region" description="Helical" evidence="5">
    <location>
        <begin position="404"/>
        <end position="422"/>
    </location>
</feature>
<dbReference type="GO" id="GO:0005886">
    <property type="term" value="C:plasma membrane"/>
    <property type="evidence" value="ECO:0007669"/>
    <property type="project" value="UniProtKB-SubCell"/>
</dbReference>
<comment type="caution">
    <text evidence="7">The sequence shown here is derived from an EMBL/GenBank/DDBJ whole genome shotgun (WGS) entry which is preliminary data.</text>
</comment>
<feature type="transmembrane region" description="Helical" evidence="5">
    <location>
        <begin position="314"/>
        <end position="332"/>
    </location>
</feature>
<dbReference type="InterPro" id="IPR011701">
    <property type="entry name" value="MFS"/>
</dbReference>
<keyword evidence="4 5" id="KW-0472">Membrane</keyword>
<evidence type="ECO:0000256" key="5">
    <source>
        <dbReference type="SAM" id="Phobius"/>
    </source>
</evidence>
<evidence type="ECO:0000313" key="8">
    <source>
        <dbReference type="Proteomes" id="UP000551501"/>
    </source>
</evidence>
<evidence type="ECO:0000259" key="6">
    <source>
        <dbReference type="PROSITE" id="PS50850"/>
    </source>
</evidence>
<dbReference type="Gene3D" id="1.20.1250.20">
    <property type="entry name" value="MFS general substrate transporter like domains"/>
    <property type="match status" value="1"/>
</dbReference>
<dbReference type="PANTHER" id="PTHR23534:SF1">
    <property type="entry name" value="MAJOR FACILITATOR SUPERFAMILY PROTEIN"/>
    <property type="match status" value="1"/>
</dbReference>
<dbReference type="InterPro" id="IPR036259">
    <property type="entry name" value="MFS_trans_sf"/>
</dbReference>
<dbReference type="Pfam" id="PF07690">
    <property type="entry name" value="MFS_1"/>
    <property type="match status" value="1"/>
</dbReference>
<feature type="transmembrane region" description="Helical" evidence="5">
    <location>
        <begin position="156"/>
        <end position="175"/>
    </location>
</feature>
<dbReference type="GO" id="GO:0022857">
    <property type="term" value="F:transmembrane transporter activity"/>
    <property type="evidence" value="ECO:0007669"/>
    <property type="project" value="InterPro"/>
</dbReference>
<protein>
    <submittedName>
        <fullName evidence="7">MFS family permease</fullName>
    </submittedName>
</protein>
<feature type="transmembrane region" description="Helical" evidence="5">
    <location>
        <begin position="121"/>
        <end position="144"/>
    </location>
</feature>
<keyword evidence="3 5" id="KW-1133">Transmembrane helix</keyword>
<evidence type="ECO:0000256" key="2">
    <source>
        <dbReference type="ARBA" id="ARBA00022692"/>
    </source>
</evidence>
<gene>
    <name evidence="7" type="ORF">BKA16_001116</name>
</gene>
<evidence type="ECO:0000313" key="7">
    <source>
        <dbReference type="EMBL" id="MBB4134564.1"/>
    </source>
</evidence>
<feature type="transmembrane region" description="Helical" evidence="5">
    <location>
        <begin position="282"/>
        <end position="307"/>
    </location>
</feature>
<feature type="transmembrane region" description="Helical" evidence="5">
    <location>
        <begin position="187"/>
        <end position="212"/>
    </location>
</feature>
<feature type="transmembrane region" description="Helical" evidence="5">
    <location>
        <begin position="338"/>
        <end position="364"/>
    </location>
</feature>
<organism evidence="7 8">
    <name type="scientific">Gordonia humi</name>
    <dbReference type="NCBI Taxonomy" id="686429"/>
    <lineage>
        <taxon>Bacteria</taxon>
        <taxon>Bacillati</taxon>
        <taxon>Actinomycetota</taxon>
        <taxon>Actinomycetes</taxon>
        <taxon>Mycobacteriales</taxon>
        <taxon>Gordoniaceae</taxon>
        <taxon>Gordonia</taxon>
    </lineage>
</organism>
<feature type="domain" description="Major facilitator superfamily (MFS) profile" evidence="6">
    <location>
        <begin position="30"/>
        <end position="427"/>
    </location>
</feature>
<feature type="transmembrane region" description="Helical" evidence="5">
    <location>
        <begin position="33"/>
        <end position="56"/>
    </location>
</feature>
<dbReference type="AlphaFoldDB" id="A0A840EW72"/>
<dbReference type="InterPro" id="IPR020846">
    <property type="entry name" value="MFS_dom"/>
</dbReference>
<accession>A0A840EW72</accession>
<dbReference type="RefSeq" id="WP_343067290.1">
    <property type="nucleotide sequence ID" value="NZ_BAABHL010000049.1"/>
</dbReference>
<dbReference type="PANTHER" id="PTHR23534">
    <property type="entry name" value="MFS PERMEASE"/>
    <property type="match status" value="1"/>
</dbReference>